<dbReference type="GO" id="GO:0004674">
    <property type="term" value="F:protein serine/threonine kinase activity"/>
    <property type="evidence" value="ECO:0007669"/>
    <property type="project" value="TreeGrafter"/>
</dbReference>
<sequence>MLTLHQANIIHRDLKGDNVLVTFQNTVAIADFGLSRTAVSLENVKTGAKRSGTLNWMSPEQYLTPQRVTTKSDVWSFGLTIWEVLCNAIPYRDYGPYEIPEAIQSEDDRPEKPKDLDPNLEALWTLVVMCWQVDPNARPSAEDIVSFLKDRYASDLGIIGLPEPETPFKSRANLVSFCD</sequence>
<dbReference type="SUPFAM" id="SSF56112">
    <property type="entry name" value="Protein kinase-like (PK-like)"/>
    <property type="match status" value="1"/>
</dbReference>
<accession>A0A6G0W4B0</accession>
<protein>
    <recommendedName>
        <fullName evidence="1">Protein kinase domain-containing protein</fullName>
    </recommendedName>
</protein>
<dbReference type="PRINTS" id="PR00109">
    <property type="entry name" value="TYRKINASE"/>
</dbReference>
<organism evidence="2 3">
    <name type="scientific">Aphanomyces euteiches</name>
    <dbReference type="NCBI Taxonomy" id="100861"/>
    <lineage>
        <taxon>Eukaryota</taxon>
        <taxon>Sar</taxon>
        <taxon>Stramenopiles</taxon>
        <taxon>Oomycota</taxon>
        <taxon>Saprolegniomycetes</taxon>
        <taxon>Saprolegniales</taxon>
        <taxon>Verrucalvaceae</taxon>
        <taxon>Aphanomyces</taxon>
    </lineage>
</organism>
<dbReference type="PROSITE" id="PS50011">
    <property type="entry name" value="PROTEIN_KINASE_DOM"/>
    <property type="match status" value="1"/>
</dbReference>
<dbReference type="InterPro" id="IPR011009">
    <property type="entry name" value="Kinase-like_dom_sf"/>
</dbReference>
<dbReference type="Gene3D" id="1.10.510.10">
    <property type="entry name" value="Transferase(Phosphotransferase) domain 1"/>
    <property type="match status" value="1"/>
</dbReference>
<dbReference type="EMBL" id="VJMJ01000363">
    <property type="protein sequence ID" value="KAF0721814.1"/>
    <property type="molecule type" value="Genomic_DNA"/>
</dbReference>
<dbReference type="AlphaFoldDB" id="A0A6G0W4B0"/>
<dbReference type="GO" id="GO:0005524">
    <property type="term" value="F:ATP binding"/>
    <property type="evidence" value="ECO:0007669"/>
    <property type="project" value="InterPro"/>
</dbReference>
<name>A0A6G0W4B0_9STRA</name>
<dbReference type="PROSITE" id="PS00108">
    <property type="entry name" value="PROTEIN_KINASE_ST"/>
    <property type="match status" value="1"/>
</dbReference>
<keyword evidence="3" id="KW-1185">Reference proteome</keyword>
<feature type="domain" description="Protein kinase" evidence="1">
    <location>
        <begin position="1"/>
        <end position="153"/>
    </location>
</feature>
<evidence type="ECO:0000313" key="3">
    <source>
        <dbReference type="Proteomes" id="UP000481153"/>
    </source>
</evidence>
<dbReference type="PANTHER" id="PTHR44329">
    <property type="entry name" value="SERINE/THREONINE-PROTEIN KINASE TNNI3K-RELATED"/>
    <property type="match status" value="1"/>
</dbReference>
<dbReference type="InterPro" id="IPR001245">
    <property type="entry name" value="Ser-Thr/Tyr_kinase_cat_dom"/>
</dbReference>
<gene>
    <name evidence="2" type="ORF">Ae201684_018880</name>
</gene>
<reference evidence="2 3" key="1">
    <citation type="submission" date="2019-07" db="EMBL/GenBank/DDBJ databases">
        <title>Genomics analysis of Aphanomyces spp. identifies a new class of oomycete effector associated with host adaptation.</title>
        <authorList>
            <person name="Gaulin E."/>
        </authorList>
    </citation>
    <scope>NUCLEOTIDE SEQUENCE [LARGE SCALE GENOMIC DNA]</scope>
    <source>
        <strain evidence="2 3">ATCC 201684</strain>
    </source>
</reference>
<dbReference type="SMART" id="SM00220">
    <property type="entry name" value="S_TKc"/>
    <property type="match status" value="1"/>
</dbReference>
<proteinExistence type="predicted"/>
<dbReference type="InterPro" id="IPR008271">
    <property type="entry name" value="Ser/Thr_kinase_AS"/>
</dbReference>
<dbReference type="InterPro" id="IPR000719">
    <property type="entry name" value="Prot_kinase_dom"/>
</dbReference>
<dbReference type="VEuPathDB" id="FungiDB:AeMF1_004187"/>
<comment type="caution">
    <text evidence="2">The sequence shown here is derived from an EMBL/GenBank/DDBJ whole genome shotgun (WGS) entry which is preliminary data.</text>
</comment>
<evidence type="ECO:0000259" key="1">
    <source>
        <dbReference type="PROSITE" id="PS50011"/>
    </source>
</evidence>
<evidence type="ECO:0000313" key="2">
    <source>
        <dbReference type="EMBL" id="KAF0721814.1"/>
    </source>
</evidence>
<dbReference type="InterPro" id="IPR051681">
    <property type="entry name" value="Ser/Thr_Kinases-Pseudokinases"/>
</dbReference>
<dbReference type="Pfam" id="PF07714">
    <property type="entry name" value="PK_Tyr_Ser-Thr"/>
    <property type="match status" value="1"/>
</dbReference>
<dbReference type="Proteomes" id="UP000481153">
    <property type="component" value="Unassembled WGS sequence"/>
</dbReference>